<dbReference type="InterPro" id="IPR018247">
    <property type="entry name" value="EF_Hand_1_Ca_BS"/>
</dbReference>
<feature type="region of interest" description="Disordered" evidence="2">
    <location>
        <begin position="1"/>
        <end position="29"/>
    </location>
</feature>
<dbReference type="Gramene" id="Kaladp0093s0129.1.v1.1">
    <property type="protein sequence ID" value="Kaladp0093s0129.1.v1.1"/>
    <property type="gene ID" value="Kaladp0093s0129.v1.1"/>
</dbReference>
<dbReference type="SUPFAM" id="SSF47473">
    <property type="entry name" value="EF-hand"/>
    <property type="match status" value="1"/>
</dbReference>
<evidence type="ECO:0008006" key="5">
    <source>
        <dbReference type="Google" id="ProtNLM"/>
    </source>
</evidence>
<dbReference type="PANTHER" id="PTHR46824:SF2">
    <property type="entry name" value="CALCIUM-BINDING PROTEIN CML48-RELATED"/>
    <property type="match status" value="1"/>
</dbReference>
<evidence type="ECO:0000313" key="3">
    <source>
        <dbReference type="EnsemblPlants" id="Kaladp0093s0129.1.v1.1"/>
    </source>
</evidence>
<evidence type="ECO:0000256" key="1">
    <source>
        <dbReference type="ARBA" id="ARBA00022837"/>
    </source>
</evidence>
<dbReference type="Gene3D" id="1.10.238.10">
    <property type="entry name" value="EF-hand"/>
    <property type="match status" value="1"/>
</dbReference>
<dbReference type="EnsemblPlants" id="Kaladp0093s0129.1.v1.1">
    <property type="protein sequence ID" value="Kaladp0093s0129.1.v1.1"/>
    <property type="gene ID" value="Kaladp0093s0129.v1.1"/>
</dbReference>
<feature type="compositionally biased region" description="Polar residues" evidence="2">
    <location>
        <begin position="1"/>
        <end position="12"/>
    </location>
</feature>
<dbReference type="InterPro" id="IPR044590">
    <property type="entry name" value="CML48/49/50"/>
</dbReference>
<dbReference type="InterPro" id="IPR011992">
    <property type="entry name" value="EF-hand-dom_pair"/>
</dbReference>
<name>A0A7N0UY86_KALFE</name>
<dbReference type="Proteomes" id="UP000594263">
    <property type="component" value="Unplaced"/>
</dbReference>
<keyword evidence="1" id="KW-0106">Calcium</keyword>
<evidence type="ECO:0000256" key="2">
    <source>
        <dbReference type="SAM" id="MobiDB-lite"/>
    </source>
</evidence>
<sequence length="166" mass="18074">MPVEHNQNQSHPPASYGHPQPYSPPPGAASICGQYQAPQSWSGTVTPPEVMRLFHVADRDRSGFLDEQLDRNRNGKMDGCDLSEALASLGYPISPSVLHILVSKYSSGGSLRIGLTFDNFHNIQCGMIVKGLTDKFKEKDSAYTGSATWSYDAFLTAVLPYLAPSV</sequence>
<protein>
    <recommendedName>
        <fullName evidence="5">EF-hand domain-containing protein</fullName>
    </recommendedName>
</protein>
<evidence type="ECO:0000313" key="4">
    <source>
        <dbReference type="Proteomes" id="UP000594263"/>
    </source>
</evidence>
<keyword evidence="4" id="KW-1185">Reference proteome</keyword>
<dbReference type="AlphaFoldDB" id="A0A7N0UY86"/>
<reference evidence="3" key="1">
    <citation type="submission" date="2021-01" db="UniProtKB">
        <authorList>
            <consortium name="EnsemblPlants"/>
        </authorList>
    </citation>
    <scope>IDENTIFICATION</scope>
</reference>
<proteinExistence type="predicted"/>
<organism evidence="3 4">
    <name type="scientific">Kalanchoe fedtschenkoi</name>
    <name type="common">Lavender scallops</name>
    <name type="synonym">South American air plant</name>
    <dbReference type="NCBI Taxonomy" id="63787"/>
    <lineage>
        <taxon>Eukaryota</taxon>
        <taxon>Viridiplantae</taxon>
        <taxon>Streptophyta</taxon>
        <taxon>Embryophyta</taxon>
        <taxon>Tracheophyta</taxon>
        <taxon>Spermatophyta</taxon>
        <taxon>Magnoliopsida</taxon>
        <taxon>eudicotyledons</taxon>
        <taxon>Gunneridae</taxon>
        <taxon>Pentapetalae</taxon>
        <taxon>Saxifragales</taxon>
        <taxon>Crassulaceae</taxon>
        <taxon>Kalanchoe</taxon>
    </lineage>
</organism>
<accession>A0A7N0UY86</accession>
<dbReference type="PROSITE" id="PS00018">
    <property type="entry name" value="EF_HAND_1"/>
    <property type="match status" value="1"/>
</dbReference>
<dbReference type="PANTHER" id="PTHR46824">
    <property type="entry name" value="CALCIUM-BINDING PROTEIN CML48-RELATED"/>
    <property type="match status" value="1"/>
</dbReference>